<feature type="region of interest" description="Disordered" evidence="1">
    <location>
        <begin position="1"/>
        <end position="68"/>
    </location>
</feature>
<organism evidence="2 3">
    <name type="scientific">Aurantiacibacter spongiae</name>
    <dbReference type="NCBI Taxonomy" id="2488860"/>
    <lineage>
        <taxon>Bacteria</taxon>
        <taxon>Pseudomonadati</taxon>
        <taxon>Pseudomonadota</taxon>
        <taxon>Alphaproteobacteria</taxon>
        <taxon>Sphingomonadales</taxon>
        <taxon>Erythrobacteraceae</taxon>
        <taxon>Aurantiacibacter</taxon>
    </lineage>
</organism>
<protein>
    <submittedName>
        <fullName evidence="2">Uncharacterized protein</fullName>
    </submittedName>
</protein>
<evidence type="ECO:0000313" key="3">
    <source>
        <dbReference type="Proteomes" id="UP000275232"/>
    </source>
</evidence>
<feature type="compositionally biased region" description="Basic and acidic residues" evidence="1">
    <location>
        <begin position="25"/>
        <end position="46"/>
    </location>
</feature>
<sequence>MSNKTDTAEQEAAVAAGLPKVSQSEIDKAKKEGALEAAKEQAKDSYRYATDGNLPGETTGPKYPGSSDIMQFAPILDLDIDAFKDRVKEGSDDPVPEEKVAGLLELERSGQNRTDYVKALCKRLDVDSPYEVTTAGPGYTNDVSPITKL</sequence>
<accession>A0A3N5CV03</accession>
<name>A0A3N5CV03_9SPHN</name>
<comment type="caution">
    <text evidence="2">The sequence shown here is derived from an EMBL/GenBank/DDBJ whole genome shotgun (WGS) entry which is preliminary data.</text>
</comment>
<gene>
    <name evidence="2" type="ORF">EG799_01500</name>
</gene>
<dbReference type="AlphaFoldDB" id="A0A3N5CV03"/>
<dbReference type="RefSeq" id="WP_123877928.1">
    <property type="nucleotide sequence ID" value="NZ_RPFZ01000001.1"/>
</dbReference>
<reference evidence="2 3" key="1">
    <citation type="submission" date="2018-11" db="EMBL/GenBank/DDBJ databases">
        <title>Erythrobacter spongiae sp. nov., isolated from a marine sponge.</title>
        <authorList>
            <person name="Zhuang L."/>
            <person name="Luo L."/>
        </authorList>
    </citation>
    <scope>NUCLEOTIDE SEQUENCE [LARGE SCALE GENOMIC DNA]</scope>
    <source>
        <strain evidence="2 3">HN-E23</strain>
    </source>
</reference>
<evidence type="ECO:0000313" key="2">
    <source>
        <dbReference type="EMBL" id="RPF70449.1"/>
    </source>
</evidence>
<dbReference type="OrthoDB" id="9256028at2"/>
<keyword evidence="3" id="KW-1185">Reference proteome</keyword>
<dbReference type="EMBL" id="RPFZ01000001">
    <property type="protein sequence ID" value="RPF70449.1"/>
    <property type="molecule type" value="Genomic_DNA"/>
</dbReference>
<dbReference type="Proteomes" id="UP000275232">
    <property type="component" value="Unassembled WGS sequence"/>
</dbReference>
<proteinExistence type="predicted"/>
<evidence type="ECO:0000256" key="1">
    <source>
        <dbReference type="SAM" id="MobiDB-lite"/>
    </source>
</evidence>